<dbReference type="STRING" id="873449.STRCR_0728"/>
<reference evidence="1" key="1">
    <citation type="submission" date="2011-07" db="EMBL/GenBank/DDBJ databases">
        <authorList>
            <person name="Stanhope M.J."/>
            <person name="Durkin A.S."/>
            <person name="Hostetler J."/>
            <person name="Kim M."/>
            <person name="Radune D."/>
            <person name="Singh I."/>
            <person name="Town C.D."/>
        </authorList>
    </citation>
    <scope>NUCLEOTIDE SEQUENCE [LARGE SCALE GENOMIC DNA]</scope>
    <source>
        <strain evidence="1">HS-6</strain>
    </source>
</reference>
<protein>
    <recommendedName>
        <fullName evidence="3">Transposase</fullName>
    </recommendedName>
</protein>
<dbReference type="Proteomes" id="UP000004322">
    <property type="component" value="Unassembled WGS sequence"/>
</dbReference>
<comment type="caution">
    <text evidence="1">The sequence shown here is derived from an EMBL/GenBank/DDBJ whole genome shotgun (WGS) entry which is preliminary data.</text>
</comment>
<dbReference type="AlphaFoldDB" id="G5JRE1"/>
<proteinExistence type="predicted"/>
<evidence type="ECO:0000313" key="1">
    <source>
        <dbReference type="EMBL" id="EHI73711.1"/>
    </source>
</evidence>
<name>G5JRE1_STRCG</name>
<dbReference type="eggNOG" id="COG3666">
    <property type="taxonomic scope" value="Bacteria"/>
</dbReference>
<organism evidence="1 2">
    <name type="scientific">Streptococcus criceti HS-6</name>
    <dbReference type="NCBI Taxonomy" id="873449"/>
    <lineage>
        <taxon>Bacteria</taxon>
        <taxon>Bacillati</taxon>
        <taxon>Bacillota</taxon>
        <taxon>Bacilli</taxon>
        <taxon>Lactobacillales</taxon>
        <taxon>Streptococcaceae</taxon>
        <taxon>Streptococcus</taxon>
    </lineage>
</organism>
<keyword evidence="2" id="KW-1185">Reference proteome</keyword>
<dbReference type="EMBL" id="AEUV02000002">
    <property type="protein sequence ID" value="EHI73711.1"/>
    <property type="molecule type" value="Genomic_DNA"/>
</dbReference>
<sequence length="143" mass="17280">MDQQEINHLIKYAMFDKEQKKKHQQSVKNLTNWHYDETEDSYTHPEGWRYQFHHLKHQKTPTGFEQEIKVYYAEEPDLAPQKGLYINERYQKLKAKECQVAFYLREGRQILPNARLRWNLSWADKGLFGLQAMSPERQAESKH</sequence>
<evidence type="ECO:0000313" key="2">
    <source>
        <dbReference type="Proteomes" id="UP000004322"/>
    </source>
</evidence>
<evidence type="ECO:0008006" key="3">
    <source>
        <dbReference type="Google" id="ProtNLM"/>
    </source>
</evidence>
<gene>
    <name evidence="1" type="ORF">STRCR_0728</name>
</gene>
<accession>G5JRE1</accession>